<keyword evidence="1" id="KW-0175">Coiled coil</keyword>
<protein>
    <submittedName>
        <fullName evidence="2">Uncharacterized protein</fullName>
    </submittedName>
</protein>
<evidence type="ECO:0000313" key="3">
    <source>
        <dbReference type="Proteomes" id="UP000472580"/>
    </source>
</evidence>
<name>A0A6L6YNC5_9BURK</name>
<organism evidence="2 3">
    <name type="scientific">Parasutterella muris</name>
    <dbReference type="NCBI Taxonomy" id="2565572"/>
    <lineage>
        <taxon>Bacteria</taxon>
        <taxon>Pseudomonadati</taxon>
        <taxon>Pseudomonadota</taxon>
        <taxon>Betaproteobacteria</taxon>
        <taxon>Burkholderiales</taxon>
        <taxon>Sutterellaceae</taxon>
        <taxon>Parasutterella</taxon>
    </lineage>
</organism>
<gene>
    <name evidence="2" type="ORF">E5987_06355</name>
</gene>
<keyword evidence="3" id="KW-1185">Reference proteome</keyword>
<dbReference type="SUPFAM" id="SSF52540">
    <property type="entry name" value="P-loop containing nucleoside triphosphate hydrolases"/>
    <property type="match status" value="1"/>
</dbReference>
<dbReference type="Gene3D" id="3.40.50.300">
    <property type="entry name" value="P-loop containing nucleotide triphosphate hydrolases"/>
    <property type="match status" value="1"/>
</dbReference>
<dbReference type="RefSeq" id="WP_160335262.1">
    <property type="nucleotide sequence ID" value="NZ_WSRP01000016.1"/>
</dbReference>
<evidence type="ECO:0000313" key="2">
    <source>
        <dbReference type="EMBL" id="MVX56831.1"/>
    </source>
</evidence>
<evidence type="ECO:0000256" key="1">
    <source>
        <dbReference type="SAM" id="Coils"/>
    </source>
</evidence>
<feature type="coiled-coil region" evidence="1">
    <location>
        <begin position="103"/>
        <end position="130"/>
    </location>
</feature>
<dbReference type="Proteomes" id="UP000472580">
    <property type="component" value="Unassembled WGS sequence"/>
</dbReference>
<accession>A0A6L6YNC5</accession>
<dbReference type="EMBL" id="WSRP01000016">
    <property type="protein sequence ID" value="MVX56831.1"/>
    <property type="molecule type" value="Genomic_DNA"/>
</dbReference>
<proteinExistence type="predicted"/>
<dbReference type="InterPro" id="IPR027417">
    <property type="entry name" value="P-loop_NTPase"/>
</dbReference>
<sequence length="213" mass="24098">MLITVVGPGFGTEKTDFCRALAQELGYRFVSLDIDEFSDVDFDETKNDDLKNFFKMNEDILRGIEQAILDARDENAILDFGPSDVYTSLLTYSTSCFDASNGSKFDKKEIASFERRLKQIEAKSVELTQELIDFTVHFPANTNCDYYAGLLDILSLTTYGFLSKIKVPAVSVPRERLSAEEYVAPVAQEIREMQNNAVDPNRELMDKLKVTIN</sequence>
<reference evidence="2 3" key="1">
    <citation type="submission" date="2019-12" db="EMBL/GenBank/DDBJ databases">
        <title>Microbes associate with the intestines of laboratory mice.</title>
        <authorList>
            <person name="Navarre W."/>
            <person name="Wong E."/>
        </authorList>
    </citation>
    <scope>NUCLEOTIDE SEQUENCE [LARGE SCALE GENOMIC DNA]</scope>
    <source>
        <strain evidence="2 3">NM82_D38</strain>
    </source>
</reference>
<comment type="caution">
    <text evidence="2">The sequence shown here is derived from an EMBL/GenBank/DDBJ whole genome shotgun (WGS) entry which is preliminary data.</text>
</comment>
<dbReference type="AlphaFoldDB" id="A0A6L6YNC5"/>